<dbReference type="PANTHER" id="PTHR48081">
    <property type="entry name" value="AB HYDROLASE SUPERFAMILY PROTEIN C4A8.06C"/>
    <property type="match status" value="1"/>
</dbReference>
<organism evidence="5 6">
    <name type="scientific">Coemansia biformis</name>
    <dbReference type="NCBI Taxonomy" id="1286918"/>
    <lineage>
        <taxon>Eukaryota</taxon>
        <taxon>Fungi</taxon>
        <taxon>Fungi incertae sedis</taxon>
        <taxon>Zoopagomycota</taxon>
        <taxon>Kickxellomycotina</taxon>
        <taxon>Kickxellomycetes</taxon>
        <taxon>Kickxellales</taxon>
        <taxon>Kickxellaceae</taxon>
        <taxon>Coemansia</taxon>
    </lineage>
</organism>
<dbReference type="PROSITE" id="PS01174">
    <property type="entry name" value="LIPASE_GDXG_SER"/>
    <property type="match status" value="1"/>
</dbReference>
<name>A0A9W7Y7J2_9FUNG</name>
<dbReference type="AlphaFoldDB" id="A0A9W7Y7J2"/>
<proteinExistence type="inferred from homology"/>
<sequence>MASLSCAGGVPLALPLKTKDTLLGRLQNMRFLAVSVATTILNYYWNGPEVESWSLRFHIFRDILRLYLAESLPHSMPNDASESIDFALIADYIAINNFTAHPLHPSEGCSREHAIVLDTASCVRYGTPHYGLSGAKLDAMAASDLQAAQRGDPRSISCQVVLSARTATRLGVSVQDTTHSMGVYGERLLAPNPIEPDERVILHLHGGAYCVGERSLSHIQVFARMSHAAGLRVFSPDYRLAPRHCFPSQLHDCFATYMSMLRRGFQPANMILSGDSAGGALALGLLFLLRDMRLPQPAAVVLISPWVDATCSGKSWAASPTRDYLPALSLEDPFHPTRMFYAPGRRLSDEMLEELRCPLVSPIFGDCTGLPPMLVQMGRDELLRDDIDAFAARLGQQGHAGASFCLEKYDNMPHAFVLFDFAKEAQQAFDSIGVFARTHTSGPRC</sequence>
<comment type="similarity">
    <text evidence="1">Belongs to the 'GDXG' lipolytic enzyme family.</text>
</comment>
<comment type="caution">
    <text evidence="5">The sequence shown here is derived from an EMBL/GenBank/DDBJ whole genome shotgun (WGS) entry which is preliminary data.</text>
</comment>
<reference evidence="5" key="1">
    <citation type="submission" date="2022-07" db="EMBL/GenBank/DDBJ databases">
        <title>Phylogenomic reconstructions and comparative analyses of Kickxellomycotina fungi.</title>
        <authorList>
            <person name="Reynolds N.K."/>
            <person name="Stajich J.E."/>
            <person name="Barry K."/>
            <person name="Grigoriev I.V."/>
            <person name="Crous P."/>
            <person name="Smith M.E."/>
        </authorList>
    </citation>
    <scope>NUCLEOTIDE SEQUENCE</scope>
    <source>
        <strain evidence="5">BCRC 34381</strain>
    </source>
</reference>
<gene>
    <name evidence="5" type="ORF">LPJ61_002891</name>
</gene>
<feature type="active site" evidence="3">
    <location>
        <position position="276"/>
    </location>
</feature>
<feature type="domain" description="Alpha/beta hydrolase fold-3" evidence="4">
    <location>
        <begin position="201"/>
        <end position="417"/>
    </location>
</feature>
<evidence type="ECO:0000313" key="6">
    <source>
        <dbReference type="Proteomes" id="UP001143981"/>
    </source>
</evidence>
<evidence type="ECO:0000259" key="4">
    <source>
        <dbReference type="Pfam" id="PF07859"/>
    </source>
</evidence>
<dbReference type="EMBL" id="JANBOI010000421">
    <property type="protein sequence ID" value="KAJ1730681.1"/>
    <property type="molecule type" value="Genomic_DNA"/>
</dbReference>
<dbReference type="Proteomes" id="UP001143981">
    <property type="component" value="Unassembled WGS sequence"/>
</dbReference>
<evidence type="ECO:0000256" key="1">
    <source>
        <dbReference type="ARBA" id="ARBA00010515"/>
    </source>
</evidence>
<dbReference type="InterPro" id="IPR029058">
    <property type="entry name" value="AB_hydrolase_fold"/>
</dbReference>
<protein>
    <recommendedName>
        <fullName evidence="4">Alpha/beta hydrolase fold-3 domain-containing protein</fullName>
    </recommendedName>
</protein>
<dbReference type="Pfam" id="PF07859">
    <property type="entry name" value="Abhydrolase_3"/>
    <property type="match status" value="1"/>
</dbReference>
<dbReference type="GO" id="GO:0016787">
    <property type="term" value="F:hydrolase activity"/>
    <property type="evidence" value="ECO:0007669"/>
    <property type="project" value="UniProtKB-KW"/>
</dbReference>
<dbReference type="SUPFAM" id="SSF53474">
    <property type="entry name" value="alpha/beta-Hydrolases"/>
    <property type="match status" value="1"/>
</dbReference>
<keyword evidence="2" id="KW-0378">Hydrolase</keyword>
<dbReference type="OrthoDB" id="408631at2759"/>
<dbReference type="PANTHER" id="PTHR48081:SF8">
    <property type="entry name" value="ALPHA_BETA HYDROLASE FOLD-3 DOMAIN-CONTAINING PROTEIN-RELATED"/>
    <property type="match status" value="1"/>
</dbReference>
<dbReference type="InterPro" id="IPR050300">
    <property type="entry name" value="GDXG_lipolytic_enzyme"/>
</dbReference>
<accession>A0A9W7Y7J2</accession>
<evidence type="ECO:0000313" key="5">
    <source>
        <dbReference type="EMBL" id="KAJ1730681.1"/>
    </source>
</evidence>
<evidence type="ECO:0000256" key="3">
    <source>
        <dbReference type="PROSITE-ProRule" id="PRU10038"/>
    </source>
</evidence>
<dbReference type="InterPro" id="IPR033140">
    <property type="entry name" value="Lipase_GDXG_put_SER_AS"/>
</dbReference>
<dbReference type="Gene3D" id="3.40.50.1820">
    <property type="entry name" value="alpha/beta hydrolase"/>
    <property type="match status" value="1"/>
</dbReference>
<evidence type="ECO:0000256" key="2">
    <source>
        <dbReference type="ARBA" id="ARBA00022801"/>
    </source>
</evidence>
<keyword evidence="6" id="KW-1185">Reference proteome</keyword>
<dbReference type="InterPro" id="IPR013094">
    <property type="entry name" value="AB_hydrolase_3"/>
</dbReference>